<proteinExistence type="predicted"/>
<protein>
    <submittedName>
        <fullName evidence="1">Uncharacterized protein</fullName>
    </submittedName>
</protein>
<gene>
    <name evidence="1" type="ORF">SAMN02745134_01327</name>
</gene>
<organism evidence="1 2">
    <name type="scientific">Clostridium acidisoli DSM 12555</name>
    <dbReference type="NCBI Taxonomy" id="1121291"/>
    <lineage>
        <taxon>Bacteria</taxon>
        <taxon>Bacillati</taxon>
        <taxon>Bacillota</taxon>
        <taxon>Clostridia</taxon>
        <taxon>Eubacteriales</taxon>
        <taxon>Clostridiaceae</taxon>
        <taxon>Clostridium</taxon>
    </lineage>
</organism>
<reference evidence="1 2" key="1">
    <citation type="submission" date="2017-04" db="EMBL/GenBank/DDBJ databases">
        <authorList>
            <person name="Afonso C.L."/>
            <person name="Miller P.J."/>
            <person name="Scott M.A."/>
            <person name="Spackman E."/>
            <person name="Goraichik I."/>
            <person name="Dimitrov K.M."/>
            <person name="Suarez D.L."/>
            <person name="Swayne D.E."/>
        </authorList>
    </citation>
    <scope>NUCLEOTIDE SEQUENCE [LARGE SCALE GENOMIC DNA]</scope>
    <source>
        <strain evidence="1 2">DSM 12555</strain>
    </source>
</reference>
<evidence type="ECO:0000313" key="2">
    <source>
        <dbReference type="Proteomes" id="UP000192468"/>
    </source>
</evidence>
<dbReference type="Proteomes" id="UP000192468">
    <property type="component" value="Unassembled WGS sequence"/>
</dbReference>
<accession>A0A1W1XCG2</accession>
<name>A0A1W1XCG2_9CLOT</name>
<keyword evidence="2" id="KW-1185">Reference proteome</keyword>
<evidence type="ECO:0000313" key="1">
    <source>
        <dbReference type="EMBL" id="SMC21522.1"/>
    </source>
</evidence>
<dbReference type="RefSeq" id="WP_084114823.1">
    <property type="nucleotide sequence ID" value="NZ_FWXH01000003.1"/>
</dbReference>
<dbReference type="AlphaFoldDB" id="A0A1W1XCG2"/>
<sequence length="101" mass="12105">MDIILIQQINLKDIDNGFRQIQKKFNSNIIPHKGDYISDGAFDDPDEYEVINVIIDYQENYVQVWLEPINLETNDKVDLEKYIEMTKLYNWESNFLFIKNL</sequence>
<dbReference type="STRING" id="1121291.SAMN02745134_01327"/>
<dbReference type="EMBL" id="FWXH01000003">
    <property type="protein sequence ID" value="SMC21522.1"/>
    <property type="molecule type" value="Genomic_DNA"/>
</dbReference>
<dbReference type="OrthoDB" id="2083558at2"/>